<organism evidence="2">
    <name type="scientific">Anguilla anguilla</name>
    <name type="common">European freshwater eel</name>
    <name type="synonym">Muraena anguilla</name>
    <dbReference type="NCBI Taxonomy" id="7936"/>
    <lineage>
        <taxon>Eukaryota</taxon>
        <taxon>Metazoa</taxon>
        <taxon>Chordata</taxon>
        <taxon>Craniata</taxon>
        <taxon>Vertebrata</taxon>
        <taxon>Euteleostomi</taxon>
        <taxon>Actinopterygii</taxon>
        <taxon>Neopterygii</taxon>
        <taxon>Teleostei</taxon>
        <taxon>Anguilliformes</taxon>
        <taxon>Anguillidae</taxon>
        <taxon>Anguilla</taxon>
    </lineage>
</organism>
<proteinExistence type="predicted"/>
<reference evidence="2" key="1">
    <citation type="submission" date="2014-11" db="EMBL/GenBank/DDBJ databases">
        <authorList>
            <person name="Amaro Gonzalez C."/>
        </authorList>
    </citation>
    <scope>NUCLEOTIDE SEQUENCE</scope>
</reference>
<name>A0A0E9QHD2_ANGAN</name>
<keyword evidence="1" id="KW-1133">Transmembrane helix</keyword>
<evidence type="ECO:0000313" key="2">
    <source>
        <dbReference type="EMBL" id="JAH15892.1"/>
    </source>
</evidence>
<reference evidence="2" key="2">
    <citation type="journal article" date="2015" name="Fish Shellfish Immunol.">
        <title>Early steps in the European eel (Anguilla anguilla)-Vibrio vulnificus interaction in the gills: Role of the RtxA13 toxin.</title>
        <authorList>
            <person name="Callol A."/>
            <person name="Pajuelo D."/>
            <person name="Ebbesson L."/>
            <person name="Teles M."/>
            <person name="MacKenzie S."/>
            <person name="Amaro C."/>
        </authorList>
    </citation>
    <scope>NUCLEOTIDE SEQUENCE</scope>
</reference>
<protein>
    <submittedName>
        <fullName evidence="2">Uncharacterized protein</fullName>
    </submittedName>
</protein>
<evidence type="ECO:0000256" key="1">
    <source>
        <dbReference type="SAM" id="Phobius"/>
    </source>
</evidence>
<feature type="transmembrane region" description="Helical" evidence="1">
    <location>
        <begin position="7"/>
        <end position="28"/>
    </location>
</feature>
<keyword evidence="1" id="KW-0472">Membrane</keyword>
<sequence length="42" mass="4901">MLAGRYISCYAFLSIYMYSVIILSPVFFPHPFWIEVLLGQTL</sequence>
<dbReference type="AlphaFoldDB" id="A0A0E9QHD2"/>
<keyword evidence="1" id="KW-0812">Transmembrane</keyword>
<accession>A0A0E9QHD2</accession>
<dbReference type="EMBL" id="GBXM01092685">
    <property type="protein sequence ID" value="JAH15892.1"/>
    <property type="molecule type" value="Transcribed_RNA"/>
</dbReference>